<accession>A0A369K2I2</accession>
<reference evidence="2" key="1">
    <citation type="submission" date="2018-04" db="EMBL/GenBank/DDBJ databases">
        <title>Whole genome sequencing of Hypsizygus marmoreus.</title>
        <authorList>
            <person name="Choi I.-G."/>
            <person name="Min B."/>
            <person name="Kim J.-G."/>
            <person name="Kim S."/>
            <person name="Oh Y.-L."/>
            <person name="Kong W.-S."/>
            <person name="Park H."/>
            <person name="Jeong J."/>
            <person name="Song E.-S."/>
        </authorList>
    </citation>
    <scope>NUCLEOTIDE SEQUENCE [LARGE SCALE GENOMIC DNA]</scope>
    <source>
        <strain evidence="2">51987-8</strain>
    </source>
</reference>
<protein>
    <recommendedName>
        <fullName evidence="4">Secreted protein</fullName>
    </recommendedName>
</protein>
<proteinExistence type="predicted"/>
<keyword evidence="1" id="KW-0732">Signal</keyword>
<keyword evidence="3" id="KW-1185">Reference proteome</keyword>
<feature type="chain" id="PRO_5017002420" description="Secreted protein" evidence="1">
    <location>
        <begin position="19"/>
        <end position="192"/>
    </location>
</feature>
<dbReference type="AlphaFoldDB" id="A0A369K2I2"/>
<dbReference type="InParanoid" id="A0A369K2I2"/>
<gene>
    <name evidence="2" type="ORF">Hypma_003269</name>
</gene>
<evidence type="ECO:0000313" key="2">
    <source>
        <dbReference type="EMBL" id="RDB27792.1"/>
    </source>
</evidence>
<organism evidence="2 3">
    <name type="scientific">Hypsizygus marmoreus</name>
    <name type="common">White beech mushroom</name>
    <name type="synonym">Agaricus marmoreus</name>
    <dbReference type="NCBI Taxonomy" id="39966"/>
    <lineage>
        <taxon>Eukaryota</taxon>
        <taxon>Fungi</taxon>
        <taxon>Dikarya</taxon>
        <taxon>Basidiomycota</taxon>
        <taxon>Agaricomycotina</taxon>
        <taxon>Agaricomycetes</taxon>
        <taxon>Agaricomycetidae</taxon>
        <taxon>Agaricales</taxon>
        <taxon>Tricholomatineae</taxon>
        <taxon>Lyophyllaceae</taxon>
        <taxon>Hypsizygus</taxon>
    </lineage>
</organism>
<name>A0A369K2I2_HYPMA</name>
<dbReference type="Proteomes" id="UP000076154">
    <property type="component" value="Unassembled WGS sequence"/>
</dbReference>
<sequence>MFGTLILQVASLSLPLRALPVAPHPPLQCPPTTHVPRTATYPPQLHCPVPPCLMFCGVELDVWHTMCDSLGAGGGKPASCFRESRWTQSLLFRCAVYFIASTARPNPSSSLSHLDALLLKRTLDPAIRIMMMTFEGFHGAGIWSGQISSSDCSFFVFVSFFTPTSSPVTTSSLHRIYAPFSLQLQLHLPVAS</sequence>
<dbReference type="EMBL" id="LUEZ02000014">
    <property type="protein sequence ID" value="RDB27792.1"/>
    <property type="molecule type" value="Genomic_DNA"/>
</dbReference>
<comment type="caution">
    <text evidence="2">The sequence shown here is derived from an EMBL/GenBank/DDBJ whole genome shotgun (WGS) entry which is preliminary data.</text>
</comment>
<evidence type="ECO:0008006" key="4">
    <source>
        <dbReference type="Google" id="ProtNLM"/>
    </source>
</evidence>
<feature type="signal peptide" evidence="1">
    <location>
        <begin position="1"/>
        <end position="18"/>
    </location>
</feature>
<evidence type="ECO:0000256" key="1">
    <source>
        <dbReference type="SAM" id="SignalP"/>
    </source>
</evidence>
<evidence type="ECO:0000313" key="3">
    <source>
        <dbReference type="Proteomes" id="UP000076154"/>
    </source>
</evidence>